<evidence type="ECO:0000256" key="2">
    <source>
        <dbReference type="ARBA" id="ARBA00022840"/>
    </source>
</evidence>
<dbReference type="InterPro" id="IPR001245">
    <property type="entry name" value="Ser-Thr/Tyr_kinase_cat_dom"/>
</dbReference>
<dbReference type="InterPro" id="IPR008266">
    <property type="entry name" value="Tyr_kinase_AS"/>
</dbReference>
<evidence type="ECO:0000259" key="4">
    <source>
        <dbReference type="PROSITE" id="PS50011"/>
    </source>
</evidence>
<feature type="domain" description="Protein kinase" evidence="4">
    <location>
        <begin position="381"/>
        <end position="656"/>
    </location>
</feature>
<dbReference type="Gene3D" id="1.10.510.10">
    <property type="entry name" value="Transferase(Phosphotransferase) domain 1"/>
    <property type="match status" value="1"/>
</dbReference>
<dbReference type="FunFam" id="1.10.510.10:FF:000298">
    <property type="entry name" value="Adenine nucleotide alpha hydrolase-like domain kinase"/>
    <property type="match status" value="1"/>
</dbReference>
<sequence length="667" mass="74331">MRNKLVNARSGPKRRRLDDVSVHKKMVVVAVKASQDIPKTALVWALTHVVRPGDQIALVVVSPSSSGKKFMGFPRLSGNCAGVRSKSNITGAGSSLKYNVHDSCSKMIIQLPEMCNLSKTKIKPKVVSGSPLGAVAAESKRVHASWVVIDKHLKNEEKVCMEELQCNIVVMKNSQPKVLRLNLAEMSESESQDNPLPSFLDRLSERTSNLSSDHSNIIERLSAIHFNRPLLGNSEKEAVGKSNENNTDDSSNSKFDSENPSLRTVLELQKWATQIHGTNLKCILEGDIVSEKHKDTAQSSINKTLMHKFSELDLTHGGKNVTCQPIPQFNRSSKESTITILQNEPPATPDLCSICINKAPMFGKPPKRFSFLELDIATDGFSQDNLLSKFGLDSFYRGILSDGQVVAIKQHELGRLQGELKFYSQVEVLSCVQHRNVVVLIGYCLEDKIRLLVYEFICNGSLGSHLYDPARRPLEWHARHKIALGAARGLRYLHEDCRVGCIVHGDFRPDNILLTHDFEPLVGGFGLAMWQPDGNLGEKTQVIETFGYVAPECSQIAQFTEKSDIFSFGIVLLELVTGRRALDINQKKGQQCLTDWARPFLKESAIEELVDPQLGNSYSEHELICMLNAASLCINRDPGCRPRISQVLRILEEDIYREHVCASTQIR</sequence>
<dbReference type="Gene3D" id="3.30.200.20">
    <property type="entry name" value="Phosphorylase Kinase, domain 1"/>
    <property type="match status" value="1"/>
</dbReference>
<dbReference type="AlphaFoldDB" id="A0A835PKZ2"/>
<protein>
    <recommendedName>
        <fullName evidence="4">Protein kinase domain-containing protein</fullName>
    </recommendedName>
</protein>
<dbReference type="GO" id="GO:0004672">
    <property type="term" value="F:protein kinase activity"/>
    <property type="evidence" value="ECO:0007669"/>
    <property type="project" value="InterPro"/>
</dbReference>
<evidence type="ECO:0000256" key="1">
    <source>
        <dbReference type="ARBA" id="ARBA00022741"/>
    </source>
</evidence>
<dbReference type="FunFam" id="3.30.200.20:FF:000162">
    <property type="entry name" value="Adenine nucleotide alpha hydrolase-like domain kinase"/>
    <property type="match status" value="1"/>
</dbReference>
<evidence type="ECO:0000256" key="3">
    <source>
        <dbReference type="SAM" id="MobiDB-lite"/>
    </source>
</evidence>
<proteinExistence type="predicted"/>
<reference evidence="5 6" key="1">
    <citation type="journal article" date="2020" name="Nat. Food">
        <title>A phased Vanilla planifolia genome enables genetic improvement of flavour and production.</title>
        <authorList>
            <person name="Hasing T."/>
            <person name="Tang H."/>
            <person name="Brym M."/>
            <person name="Khazi F."/>
            <person name="Huang T."/>
            <person name="Chambers A.H."/>
        </authorList>
    </citation>
    <scope>NUCLEOTIDE SEQUENCE [LARGE SCALE GENOMIC DNA]</scope>
    <source>
        <tissue evidence="5">Leaf</tissue>
    </source>
</reference>
<dbReference type="GO" id="GO:0005524">
    <property type="term" value="F:ATP binding"/>
    <property type="evidence" value="ECO:0007669"/>
    <property type="project" value="UniProtKB-KW"/>
</dbReference>
<dbReference type="InterPro" id="IPR000719">
    <property type="entry name" value="Prot_kinase_dom"/>
</dbReference>
<organism evidence="5 6">
    <name type="scientific">Vanilla planifolia</name>
    <name type="common">Vanilla</name>
    <dbReference type="NCBI Taxonomy" id="51239"/>
    <lineage>
        <taxon>Eukaryota</taxon>
        <taxon>Viridiplantae</taxon>
        <taxon>Streptophyta</taxon>
        <taxon>Embryophyta</taxon>
        <taxon>Tracheophyta</taxon>
        <taxon>Spermatophyta</taxon>
        <taxon>Magnoliopsida</taxon>
        <taxon>Liliopsida</taxon>
        <taxon>Asparagales</taxon>
        <taxon>Orchidaceae</taxon>
        <taxon>Vanilloideae</taxon>
        <taxon>Vanilleae</taxon>
        <taxon>Vanilla</taxon>
    </lineage>
</organism>
<dbReference type="EMBL" id="JADCNM010000013">
    <property type="protein sequence ID" value="KAG0455856.1"/>
    <property type="molecule type" value="Genomic_DNA"/>
</dbReference>
<comment type="caution">
    <text evidence="5">The sequence shown here is derived from an EMBL/GenBank/DDBJ whole genome shotgun (WGS) entry which is preliminary data.</text>
</comment>
<accession>A0A835PKZ2</accession>
<dbReference type="PROSITE" id="PS50011">
    <property type="entry name" value="PROTEIN_KINASE_DOM"/>
    <property type="match status" value="1"/>
</dbReference>
<dbReference type="PANTHER" id="PTHR47989:SF14">
    <property type="entry name" value="INACTIVE PROTEIN KINASE SELMODRAFT_444075"/>
    <property type="match status" value="1"/>
</dbReference>
<dbReference type="SUPFAM" id="SSF56112">
    <property type="entry name" value="Protein kinase-like (PK-like)"/>
    <property type="match status" value="1"/>
</dbReference>
<evidence type="ECO:0000313" key="6">
    <source>
        <dbReference type="Proteomes" id="UP000639772"/>
    </source>
</evidence>
<feature type="region of interest" description="Disordered" evidence="3">
    <location>
        <begin position="235"/>
        <end position="259"/>
    </location>
</feature>
<dbReference type="PANTHER" id="PTHR47989">
    <property type="entry name" value="OS01G0750732 PROTEIN"/>
    <property type="match status" value="1"/>
</dbReference>
<dbReference type="PROSITE" id="PS00109">
    <property type="entry name" value="PROTEIN_KINASE_TYR"/>
    <property type="match status" value="1"/>
</dbReference>
<evidence type="ECO:0000313" key="5">
    <source>
        <dbReference type="EMBL" id="KAG0455856.1"/>
    </source>
</evidence>
<keyword evidence="2" id="KW-0067">ATP-binding</keyword>
<gene>
    <name evidence="5" type="ORF">HPP92_023644</name>
</gene>
<dbReference type="InterPro" id="IPR011009">
    <property type="entry name" value="Kinase-like_dom_sf"/>
</dbReference>
<dbReference type="Proteomes" id="UP000639772">
    <property type="component" value="Chromosome 13"/>
</dbReference>
<dbReference type="OrthoDB" id="1857192at2759"/>
<name>A0A835PKZ2_VANPL</name>
<dbReference type="Pfam" id="PF07714">
    <property type="entry name" value="PK_Tyr_Ser-Thr"/>
    <property type="match status" value="1"/>
</dbReference>
<keyword evidence="1" id="KW-0547">Nucleotide-binding</keyword>
<feature type="compositionally biased region" description="Low complexity" evidence="3">
    <location>
        <begin position="242"/>
        <end position="253"/>
    </location>
</feature>